<keyword evidence="3" id="KW-1185">Reference proteome</keyword>
<dbReference type="InterPro" id="IPR002575">
    <property type="entry name" value="Aminoglycoside_PTrfase"/>
</dbReference>
<evidence type="ECO:0000259" key="1">
    <source>
        <dbReference type="Pfam" id="PF01636"/>
    </source>
</evidence>
<protein>
    <submittedName>
        <fullName evidence="2">Phosphotransferase enzyme family protein</fullName>
    </submittedName>
</protein>
<dbReference type="InterPro" id="IPR011009">
    <property type="entry name" value="Kinase-like_dom_sf"/>
</dbReference>
<dbReference type="Pfam" id="PF01636">
    <property type="entry name" value="APH"/>
    <property type="match status" value="1"/>
</dbReference>
<dbReference type="GO" id="GO:0016740">
    <property type="term" value="F:transferase activity"/>
    <property type="evidence" value="ECO:0007669"/>
    <property type="project" value="UniProtKB-KW"/>
</dbReference>
<accession>A0A1G7HKC2</accession>
<dbReference type="EMBL" id="FNBO01000001">
    <property type="protein sequence ID" value="SDF00910.1"/>
    <property type="molecule type" value="Genomic_DNA"/>
</dbReference>
<name>A0A1G7HKC2_9EURY</name>
<keyword evidence="2" id="KW-0808">Transferase</keyword>
<dbReference type="Gene3D" id="3.90.1200.10">
    <property type="match status" value="1"/>
</dbReference>
<reference evidence="2 3" key="1">
    <citation type="submission" date="2016-10" db="EMBL/GenBank/DDBJ databases">
        <authorList>
            <person name="Varghese N."/>
            <person name="Submissions S."/>
        </authorList>
    </citation>
    <scope>NUCLEOTIDE SEQUENCE [LARGE SCALE GENOMIC DNA]</scope>
    <source>
        <strain evidence="2 3">CGMCC 1.3527</strain>
    </source>
</reference>
<dbReference type="Proteomes" id="UP000324020">
    <property type="component" value="Unassembled WGS sequence"/>
</dbReference>
<proteinExistence type="predicted"/>
<dbReference type="SUPFAM" id="SSF56112">
    <property type="entry name" value="Protein kinase-like (PK-like)"/>
    <property type="match status" value="1"/>
</dbReference>
<sequence>MEGHVTRFVGENTTIPVPETLYVGDDYYVAAWHDDAPAPDDGQTADEDWAFAAGAGLARLHDETAPLVDSYGAFRSTAGGLSVDGHEQWHEAATDYVRGRRPVLDRHGHADMADLVLKYLEAHPNAFAGAGEAVCCHGWATPDHVSVVDEEIACLLDFEHAIAAPVEYDYWRAVGPTFGPDSDDDARNAFRKGYESIRSLPDEFDRRAPLYALLNFVFFFESLYVQDQHGPAETAEKAAQFRKTINNILDDLKA</sequence>
<evidence type="ECO:0000313" key="2">
    <source>
        <dbReference type="EMBL" id="SDF00910.1"/>
    </source>
</evidence>
<organism evidence="2 3">
    <name type="scientific">Halorubrum xinjiangense</name>
    <dbReference type="NCBI Taxonomy" id="261291"/>
    <lineage>
        <taxon>Archaea</taxon>
        <taxon>Methanobacteriati</taxon>
        <taxon>Methanobacteriota</taxon>
        <taxon>Stenosarchaea group</taxon>
        <taxon>Halobacteria</taxon>
        <taxon>Halobacteriales</taxon>
        <taxon>Haloferacaceae</taxon>
        <taxon>Halorubrum</taxon>
    </lineage>
</organism>
<evidence type="ECO:0000313" key="3">
    <source>
        <dbReference type="Proteomes" id="UP000324020"/>
    </source>
</evidence>
<gene>
    <name evidence="2" type="ORF">SAMN04488067_101418</name>
</gene>
<dbReference type="AlphaFoldDB" id="A0A1G7HKC2"/>
<feature type="domain" description="Aminoglycoside phosphotransferase" evidence="1">
    <location>
        <begin position="15"/>
        <end position="204"/>
    </location>
</feature>